<dbReference type="GO" id="GO:0005634">
    <property type="term" value="C:nucleus"/>
    <property type="evidence" value="ECO:0007669"/>
    <property type="project" value="UniProtKB-SubCell"/>
</dbReference>
<comment type="subcellular location">
    <subcellularLocation>
        <location evidence="1 9">Nucleus</location>
    </subcellularLocation>
</comment>
<dbReference type="RefSeq" id="XP_007779480.1">
    <property type="nucleotide sequence ID" value="XM_007781290.1"/>
</dbReference>
<organism evidence="12 13">
    <name type="scientific">Coniosporium apollinis (strain CBS 100218)</name>
    <name type="common">Rock-inhabiting black yeast</name>
    <dbReference type="NCBI Taxonomy" id="1168221"/>
    <lineage>
        <taxon>Eukaryota</taxon>
        <taxon>Fungi</taxon>
        <taxon>Dikarya</taxon>
        <taxon>Ascomycota</taxon>
        <taxon>Pezizomycotina</taxon>
        <taxon>Dothideomycetes</taxon>
        <taxon>Dothideomycetes incertae sedis</taxon>
        <taxon>Coniosporium</taxon>
    </lineage>
</organism>
<evidence type="ECO:0000256" key="11">
    <source>
        <dbReference type="SAM" id="MobiDB-lite"/>
    </source>
</evidence>
<keyword evidence="4 9" id="KW-0156">Chromatin regulator</keyword>
<evidence type="ECO:0000256" key="4">
    <source>
        <dbReference type="ARBA" id="ARBA00022853"/>
    </source>
</evidence>
<feature type="coiled-coil region" evidence="10">
    <location>
        <begin position="28"/>
        <end position="55"/>
    </location>
</feature>
<dbReference type="EMBL" id="JH767567">
    <property type="protein sequence ID" value="EON64163.1"/>
    <property type="molecule type" value="Genomic_DNA"/>
</dbReference>
<feature type="compositionally biased region" description="Low complexity" evidence="11">
    <location>
        <begin position="1"/>
        <end position="16"/>
    </location>
</feature>
<reference evidence="13" key="1">
    <citation type="submission" date="2012-06" db="EMBL/GenBank/DDBJ databases">
        <title>The genome sequence of Coniosporium apollinis CBS 100218.</title>
        <authorList>
            <consortium name="The Broad Institute Genome Sequencing Platform"/>
            <person name="Cuomo C."/>
            <person name="Gorbushina A."/>
            <person name="Noack S."/>
            <person name="Walker B."/>
            <person name="Young S.K."/>
            <person name="Zeng Q."/>
            <person name="Gargeya S."/>
            <person name="Fitzgerald M."/>
            <person name="Haas B."/>
            <person name="Abouelleil A."/>
            <person name="Alvarado L."/>
            <person name="Arachchi H.M."/>
            <person name="Berlin A.M."/>
            <person name="Chapman S.B."/>
            <person name="Goldberg J."/>
            <person name="Griggs A."/>
            <person name="Gujja S."/>
            <person name="Hansen M."/>
            <person name="Howarth C."/>
            <person name="Imamovic A."/>
            <person name="Larimer J."/>
            <person name="McCowan C."/>
            <person name="Montmayeur A."/>
            <person name="Murphy C."/>
            <person name="Neiman D."/>
            <person name="Pearson M."/>
            <person name="Priest M."/>
            <person name="Roberts A."/>
            <person name="Saif S."/>
            <person name="Shea T."/>
            <person name="Sisk P."/>
            <person name="Sykes S."/>
            <person name="Wortman J."/>
            <person name="Nusbaum C."/>
            <person name="Birren B."/>
        </authorList>
    </citation>
    <scope>NUCLEOTIDE SEQUENCE [LARGE SCALE GENOMIC DNA]</scope>
    <source>
        <strain evidence="13">CBS 100218</strain>
    </source>
</reference>
<accession>R7YQP2</accession>
<dbReference type="HOGENOM" id="CLU_081048_0_0_1"/>
<evidence type="ECO:0000256" key="9">
    <source>
        <dbReference type="RuleBase" id="RU368022"/>
    </source>
</evidence>
<dbReference type="PANTHER" id="PTHR13476">
    <property type="entry name" value="CHROMATIN MODIFICATION-RELATED PROTEIN MEAF6"/>
    <property type="match status" value="1"/>
</dbReference>
<dbReference type="eggNOG" id="KOG3856">
    <property type="taxonomic scope" value="Eukaryota"/>
</dbReference>
<evidence type="ECO:0000256" key="10">
    <source>
        <dbReference type="SAM" id="Coils"/>
    </source>
</evidence>
<dbReference type="OrthoDB" id="440324at2759"/>
<evidence type="ECO:0000313" key="12">
    <source>
        <dbReference type="EMBL" id="EON64163.1"/>
    </source>
</evidence>
<feature type="region of interest" description="Disordered" evidence="11">
    <location>
        <begin position="1"/>
        <end position="26"/>
    </location>
</feature>
<comment type="similarity">
    <text evidence="2 9">Belongs to the EAF6 family.</text>
</comment>
<dbReference type="Proteomes" id="UP000016924">
    <property type="component" value="Unassembled WGS sequence"/>
</dbReference>
<keyword evidence="6 10" id="KW-0175">Coiled coil</keyword>
<feature type="region of interest" description="Disordered" evidence="11">
    <location>
        <begin position="121"/>
        <end position="188"/>
    </location>
</feature>
<gene>
    <name evidence="12" type="ORF">W97_03393</name>
</gene>
<dbReference type="Pfam" id="PF09340">
    <property type="entry name" value="NuA4"/>
    <property type="match status" value="1"/>
</dbReference>
<evidence type="ECO:0000256" key="3">
    <source>
        <dbReference type="ARBA" id="ARBA00018504"/>
    </source>
</evidence>
<keyword evidence="8 9" id="KW-0539">Nucleus</keyword>
<keyword evidence="7 9" id="KW-0804">Transcription</keyword>
<evidence type="ECO:0000256" key="6">
    <source>
        <dbReference type="ARBA" id="ARBA00023054"/>
    </source>
</evidence>
<dbReference type="InterPro" id="IPR015418">
    <property type="entry name" value="Eaf6"/>
</dbReference>
<name>R7YQP2_CONA1</name>
<comment type="function">
    <text evidence="9">Component of the NuA4 histone acetyltransferase complex which is involved in transcriptional activation of selected genes principally by acetylation of nucleosomal histone H4 and H2A. The NuA4 complex is also involved in DNA repair.</text>
</comment>
<dbReference type="AlphaFoldDB" id="R7YQP2"/>
<keyword evidence="13" id="KW-1185">Reference proteome</keyword>
<evidence type="ECO:0000313" key="13">
    <source>
        <dbReference type="Proteomes" id="UP000016924"/>
    </source>
</evidence>
<keyword evidence="9" id="KW-0227">DNA damage</keyword>
<proteinExistence type="inferred from homology"/>
<dbReference type="GeneID" id="19900704"/>
<evidence type="ECO:0000256" key="8">
    <source>
        <dbReference type="ARBA" id="ARBA00023242"/>
    </source>
</evidence>
<dbReference type="STRING" id="1168221.R7YQP2"/>
<dbReference type="GO" id="GO:0035267">
    <property type="term" value="C:NuA4 histone acetyltransferase complex"/>
    <property type="evidence" value="ECO:0007669"/>
    <property type="project" value="UniProtKB-UniRule"/>
</dbReference>
<feature type="region of interest" description="Disordered" evidence="11">
    <location>
        <begin position="83"/>
        <end position="105"/>
    </location>
</feature>
<protein>
    <recommendedName>
        <fullName evidence="3 9">Chromatin modification-related protein EAF6</fullName>
    </recommendedName>
</protein>
<keyword evidence="9" id="KW-0234">DNA repair</keyword>
<sequence length="188" mass="19976">MAENAPPAASAANAANAKDDSARGMPYYDKLRRDLRETMQKKRILEQNMSATDEQIYKMESAYLEESTAGNIIRGFENYVKGSTSGASGAGAGTSTRRKAAINDADRIFSRSSASFMEDSALAMSAQTTPSHANTPSASFANARENSSGTPGASTNSKVAANKKKKTGDDDESEGKPAKRGKITYGRE</sequence>
<dbReference type="GO" id="GO:0006325">
    <property type="term" value="P:chromatin organization"/>
    <property type="evidence" value="ECO:0007669"/>
    <property type="project" value="UniProtKB-KW"/>
</dbReference>
<evidence type="ECO:0000256" key="1">
    <source>
        <dbReference type="ARBA" id="ARBA00004123"/>
    </source>
</evidence>
<dbReference type="GO" id="GO:0006281">
    <property type="term" value="P:DNA repair"/>
    <property type="evidence" value="ECO:0007669"/>
    <property type="project" value="UniProtKB-UniRule"/>
</dbReference>
<evidence type="ECO:0000256" key="2">
    <source>
        <dbReference type="ARBA" id="ARBA00010916"/>
    </source>
</evidence>
<keyword evidence="5 9" id="KW-0805">Transcription regulation</keyword>
<evidence type="ECO:0000256" key="5">
    <source>
        <dbReference type="ARBA" id="ARBA00023015"/>
    </source>
</evidence>
<dbReference type="OMA" id="GPMEQNR"/>
<evidence type="ECO:0000256" key="7">
    <source>
        <dbReference type="ARBA" id="ARBA00023163"/>
    </source>
</evidence>
<comment type="subunit">
    <text evidence="9">Component of the NuA4 histone acetyltransferase complex.</text>
</comment>
<feature type="compositionally biased region" description="Polar residues" evidence="11">
    <location>
        <begin position="125"/>
        <end position="159"/>
    </location>
</feature>